<dbReference type="SUPFAM" id="SSF49299">
    <property type="entry name" value="PKD domain"/>
    <property type="match status" value="1"/>
</dbReference>
<dbReference type="Pfam" id="PF13573">
    <property type="entry name" value="SprB"/>
    <property type="match status" value="1"/>
</dbReference>
<comment type="caution">
    <text evidence="2">The sequence shown here is derived from an EMBL/GenBank/DDBJ whole genome shotgun (WGS) entry which is preliminary data.</text>
</comment>
<keyword evidence="1" id="KW-0472">Membrane</keyword>
<dbReference type="AlphaFoldDB" id="A0A1V9FE55"/>
<reference evidence="3" key="1">
    <citation type="submission" date="2016-04" db="EMBL/GenBank/DDBJ databases">
        <authorList>
            <person name="Chen L."/>
            <person name="Zhuang W."/>
            <person name="Wang G."/>
        </authorList>
    </citation>
    <scope>NUCLEOTIDE SEQUENCE [LARGE SCALE GENOMIC DNA]</scope>
    <source>
        <strain evidence="3">208</strain>
    </source>
</reference>
<feature type="transmembrane region" description="Helical" evidence="1">
    <location>
        <begin position="26"/>
        <end position="45"/>
    </location>
</feature>
<sequence>MNTQRRNNQFVNDSIKKGNTIMQGKFFVYAGMLLGLLIMYSASYAQPAYNPIAVTGFQHDVIADTGTSVLATTTTMIDGSPFVARHVLYSATFAANNGVTGGMPDNGTIVSGKRTYQLAPYIGRNALYLSRYGTVDSTKTEGTLTLVNPGYYARMSLVAFSTEGSSSINIDINYTDGTTERAMTNAPLADWYVGTANVVLTGPGRIGRDTVPPFNVDGVGVWPKFFSHDFMTNCNNQNKMVQSVTIIDTSINTGSRVLVLALSGESIQPYNISSTVLPARCGNTSNGNIALNITGGVKPFTYAWNTTPAQSTPFASGLAAGTYTCNVTDSNGCIRPYTATVTLVTPAPVDAKATSLQVCAGTTTTLYADTSAYPTPATFTWNPGSANGSAIVVTPGTTTKYYVDAEDQYGCASSDTVEITVNPAATAAFTVSPDPVCPNTPQTVTYTGNGDATATYNWNGFAGASVQYGSGAGPYGIVFGTGGMYTIQLQVTLNGCTTTTSKQVNINGPLATPVVTVAAVTSSTVNFSWQPVPGATGYIVSVNGSPYITPTSGSLGTTHNIVNLQPVEKMTISVIALGVETCINSAIGMATGITLTDAVFIPNSFSPNNDGRNEFFRAYGTAIAGINMKVFNQWGELIFEGSDYTRGWDGKHKGKLQPMGVYFYVFKIRLANGTESVRKGAVNLLH</sequence>
<dbReference type="Pfam" id="PF13585">
    <property type="entry name" value="CHU_C"/>
    <property type="match status" value="1"/>
</dbReference>
<dbReference type="InterPro" id="IPR013783">
    <property type="entry name" value="Ig-like_fold"/>
</dbReference>
<evidence type="ECO:0000313" key="2">
    <source>
        <dbReference type="EMBL" id="OQP56653.1"/>
    </source>
</evidence>
<keyword evidence="1" id="KW-1133">Transmembrane helix</keyword>
<protein>
    <recommendedName>
        <fullName evidence="4">Fibronectin type-III domain-containing protein</fullName>
    </recommendedName>
</protein>
<dbReference type="Proteomes" id="UP000192276">
    <property type="component" value="Unassembled WGS sequence"/>
</dbReference>
<accession>A0A1V9FE55</accession>
<dbReference type="EMBL" id="LWBP01000199">
    <property type="protein sequence ID" value="OQP56653.1"/>
    <property type="molecule type" value="Genomic_DNA"/>
</dbReference>
<name>A0A1V9FE55_9BACT</name>
<keyword evidence="3" id="KW-1185">Reference proteome</keyword>
<proteinExistence type="predicted"/>
<dbReference type="Gene3D" id="2.60.40.10">
    <property type="entry name" value="Immunoglobulins"/>
    <property type="match status" value="2"/>
</dbReference>
<evidence type="ECO:0000313" key="3">
    <source>
        <dbReference type="Proteomes" id="UP000192276"/>
    </source>
</evidence>
<organism evidence="2 3">
    <name type="scientific">Niastella populi</name>
    <dbReference type="NCBI Taxonomy" id="550983"/>
    <lineage>
        <taxon>Bacteria</taxon>
        <taxon>Pseudomonadati</taxon>
        <taxon>Bacteroidota</taxon>
        <taxon>Chitinophagia</taxon>
        <taxon>Chitinophagales</taxon>
        <taxon>Chitinophagaceae</taxon>
        <taxon>Niastella</taxon>
    </lineage>
</organism>
<dbReference type="InterPro" id="IPR026341">
    <property type="entry name" value="T9SS_type_B"/>
</dbReference>
<gene>
    <name evidence="2" type="ORF">A4R26_05720</name>
</gene>
<dbReference type="OrthoDB" id="5726170at2"/>
<dbReference type="Gene3D" id="2.60.40.740">
    <property type="match status" value="1"/>
</dbReference>
<keyword evidence="1" id="KW-0812">Transmembrane</keyword>
<dbReference type="InterPro" id="IPR035986">
    <property type="entry name" value="PKD_dom_sf"/>
</dbReference>
<dbReference type="NCBIfam" id="TIGR04131">
    <property type="entry name" value="Bac_Flav_CTERM"/>
    <property type="match status" value="1"/>
</dbReference>
<dbReference type="RefSeq" id="WP_081168898.1">
    <property type="nucleotide sequence ID" value="NZ_LWBP01000199.1"/>
</dbReference>
<dbReference type="InterPro" id="IPR036116">
    <property type="entry name" value="FN3_sf"/>
</dbReference>
<dbReference type="STRING" id="550983.A4R26_05720"/>
<evidence type="ECO:0008006" key="4">
    <source>
        <dbReference type="Google" id="ProtNLM"/>
    </source>
</evidence>
<dbReference type="InterPro" id="IPR025667">
    <property type="entry name" value="SprB_repeat"/>
</dbReference>
<evidence type="ECO:0000256" key="1">
    <source>
        <dbReference type="SAM" id="Phobius"/>
    </source>
</evidence>
<dbReference type="SUPFAM" id="SSF49265">
    <property type="entry name" value="Fibronectin type III"/>
    <property type="match status" value="1"/>
</dbReference>